<gene>
    <name evidence="1" type="ordered locus">Mmwyl1_0929</name>
</gene>
<sequence length="261" mass="29132">MFVLDVIALHAFLGEVVLKVNLSLQKMPQSVDLTNIDLNFVDTERMDQISLDKNPRLMGVVRSSHQDVFADIYQNNISMAIWQRQLGPLSQYAESILVSAPNFAFKSQGNSAQLNTTLTKLLPEAQNKALFVEDVTLLVDMFACLFDLKEVGLRLNVLSNAMCPRFHVDKIPCRLVSTYVGSGSEWLHEAHVIRDRLGLGGRVTDHNSGLHEKGRINELKAGDVALMKGDEWPTSLGRGVVHRSPSASFENKRLFLSLDMI</sequence>
<reference evidence="1" key="1">
    <citation type="submission" date="2007-06" db="EMBL/GenBank/DDBJ databases">
        <title>Complete sequence of Marinomonas sp. MWYL1.</title>
        <authorList>
            <consortium name="US DOE Joint Genome Institute"/>
            <person name="Copeland A."/>
            <person name="Lucas S."/>
            <person name="Lapidus A."/>
            <person name="Barry K."/>
            <person name="Glavina del Rio T."/>
            <person name="Dalin E."/>
            <person name="Tice H."/>
            <person name="Pitluck S."/>
            <person name="Kiss H."/>
            <person name="Brettin T."/>
            <person name="Bruce D."/>
            <person name="Detter J.C."/>
            <person name="Han C."/>
            <person name="Schmutz J."/>
            <person name="Larimer F."/>
            <person name="Land M."/>
            <person name="Hauser L."/>
            <person name="Kyrpides N."/>
            <person name="Kim E."/>
            <person name="Johnston A.W.B."/>
            <person name="Todd J.D."/>
            <person name="Rogers R."/>
            <person name="Wexler M."/>
            <person name="Bond P.L."/>
            <person name="Li Y."/>
            <person name="Richardson P."/>
        </authorList>
    </citation>
    <scope>NUCLEOTIDE SEQUENCE [LARGE SCALE GENOMIC DNA]</scope>
    <source>
        <strain evidence="1">MWYL1</strain>
    </source>
</reference>
<dbReference type="KEGG" id="mmw:Mmwyl1_0929"/>
<accession>A6VTT1</accession>
<organism evidence="1">
    <name type="scientific">Marinomonas sp. (strain MWYL1)</name>
    <dbReference type="NCBI Taxonomy" id="400668"/>
    <lineage>
        <taxon>Bacteria</taxon>
        <taxon>Pseudomonadati</taxon>
        <taxon>Pseudomonadota</taxon>
        <taxon>Gammaproteobacteria</taxon>
        <taxon>Oceanospirillales</taxon>
        <taxon>Oceanospirillaceae</taxon>
        <taxon>Marinomonas</taxon>
    </lineage>
</organism>
<dbReference type="Pfam" id="PF08856">
    <property type="entry name" value="DUF1826"/>
    <property type="match status" value="1"/>
</dbReference>
<evidence type="ECO:0000313" key="1">
    <source>
        <dbReference type="EMBL" id="ABR69860.1"/>
    </source>
</evidence>
<dbReference type="HOGENOM" id="CLU_093134_1_0_6"/>
<proteinExistence type="predicted"/>
<dbReference type="AlphaFoldDB" id="A6VTT1"/>
<protein>
    <recommendedName>
        <fullName evidence="2">DUF1826 domain-containing protein</fullName>
    </recommendedName>
</protein>
<dbReference type="eggNOG" id="ENOG502ZV50">
    <property type="taxonomic scope" value="Bacteria"/>
</dbReference>
<dbReference type="STRING" id="400668.Mmwyl1_0929"/>
<dbReference type="InterPro" id="IPR014955">
    <property type="entry name" value="DUF1826"/>
</dbReference>
<evidence type="ECO:0008006" key="2">
    <source>
        <dbReference type="Google" id="ProtNLM"/>
    </source>
</evidence>
<dbReference type="EMBL" id="CP000749">
    <property type="protein sequence ID" value="ABR69860.1"/>
    <property type="molecule type" value="Genomic_DNA"/>
</dbReference>
<name>A6VTT1_MARMS</name>